<comment type="caution">
    <text evidence="11">The sequence shown here is derived from an EMBL/GenBank/DDBJ whole genome shotgun (WGS) entry which is preliminary data.</text>
</comment>
<gene>
    <name evidence="11" type="ORF">KUTeg_008332</name>
</gene>
<dbReference type="Proteomes" id="UP001217089">
    <property type="component" value="Unassembled WGS sequence"/>
</dbReference>
<keyword evidence="4 9" id="KW-1133">Transmembrane helix</keyword>
<evidence type="ECO:0000256" key="9">
    <source>
        <dbReference type="SAM" id="Phobius"/>
    </source>
</evidence>
<dbReference type="CDD" id="cd00637">
    <property type="entry name" value="7tm_classA_rhodopsin-like"/>
    <property type="match status" value="1"/>
</dbReference>
<feature type="transmembrane region" description="Helical" evidence="9">
    <location>
        <begin position="210"/>
        <end position="231"/>
    </location>
</feature>
<evidence type="ECO:0000256" key="7">
    <source>
        <dbReference type="ARBA" id="ARBA00023170"/>
    </source>
</evidence>
<dbReference type="PANTHER" id="PTHR24228">
    <property type="entry name" value="B2 BRADYKININ RECEPTOR/ANGIOTENSIN II RECEPTOR"/>
    <property type="match status" value="1"/>
</dbReference>
<feature type="transmembrane region" description="Helical" evidence="9">
    <location>
        <begin position="167"/>
        <end position="189"/>
    </location>
</feature>
<keyword evidence="5" id="KW-0297">G-protein coupled receptor</keyword>
<dbReference type="PROSITE" id="PS50262">
    <property type="entry name" value="G_PROTEIN_RECEP_F1_2"/>
    <property type="match status" value="1"/>
</dbReference>
<dbReference type="Pfam" id="PF00001">
    <property type="entry name" value="7tm_1"/>
    <property type="match status" value="1"/>
</dbReference>
<feature type="domain" description="G-protein coupled receptors family 1 profile" evidence="10">
    <location>
        <begin position="12"/>
        <end position="267"/>
    </location>
</feature>
<feature type="transmembrane region" description="Helical" evidence="9">
    <location>
        <begin position="34"/>
        <end position="58"/>
    </location>
</feature>
<sequence>MLSFSMIFAIVGNFMTIIVILAKKELRKSKTNLFILNLAVADMLVGILVIPFSLVTLIKEKWIFPEWFCDFNFCINCVCIITSVHTLMYIAVHKYICISRIGYYFHTWKCLLMISAAWIWSTTFAVLTTKVFSEVVYKPKTMQCGPRYPEDTVKSLTLLAGYQTFNFYLPFIIMAIAYIKIFYIMRKSFEFRRNNSRSFSAHTRTQEHKLLRTLLIILFCFLLCFSPYVFYTFYSSILKNKQDIPAFLNPLAYSFGCLNSVCNPVIYAWRFPDFRK</sequence>
<keyword evidence="7" id="KW-0675">Receptor</keyword>
<dbReference type="EMBL" id="JARBDR010000342">
    <property type="protein sequence ID" value="KAJ8313771.1"/>
    <property type="molecule type" value="Genomic_DNA"/>
</dbReference>
<protein>
    <recommendedName>
        <fullName evidence="10">G-protein coupled receptors family 1 profile domain-containing protein</fullName>
    </recommendedName>
</protein>
<evidence type="ECO:0000256" key="5">
    <source>
        <dbReference type="ARBA" id="ARBA00023040"/>
    </source>
</evidence>
<dbReference type="InterPro" id="IPR017452">
    <property type="entry name" value="GPCR_Rhodpsn_7TM"/>
</dbReference>
<dbReference type="SUPFAM" id="SSF81321">
    <property type="entry name" value="Family A G protein-coupled receptor-like"/>
    <property type="match status" value="1"/>
</dbReference>
<keyword evidence="6 9" id="KW-0472">Membrane</keyword>
<feature type="transmembrane region" description="Helical" evidence="9">
    <location>
        <begin position="251"/>
        <end position="269"/>
    </location>
</feature>
<comment type="subcellular location">
    <subcellularLocation>
        <location evidence="1">Cell membrane</location>
        <topology evidence="1">Multi-pass membrane protein</topology>
    </subcellularLocation>
</comment>
<evidence type="ECO:0000256" key="4">
    <source>
        <dbReference type="ARBA" id="ARBA00022989"/>
    </source>
</evidence>
<keyword evidence="2" id="KW-1003">Cell membrane</keyword>
<feature type="non-terminal residue" evidence="11">
    <location>
        <position position="276"/>
    </location>
</feature>
<evidence type="ECO:0000256" key="1">
    <source>
        <dbReference type="ARBA" id="ARBA00004651"/>
    </source>
</evidence>
<feature type="transmembrane region" description="Helical" evidence="9">
    <location>
        <begin position="111"/>
        <end position="132"/>
    </location>
</feature>
<feature type="transmembrane region" description="Helical" evidence="9">
    <location>
        <begin position="6"/>
        <end position="22"/>
    </location>
</feature>
<dbReference type="InterPro" id="IPR000276">
    <property type="entry name" value="GPCR_Rhodpsn"/>
</dbReference>
<name>A0ABQ9FB22_TEGGR</name>
<evidence type="ECO:0000259" key="10">
    <source>
        <dbReference type="PROSITE" id="PS50262"/>
    </source>
</evidence>
<evidence type="ECO:0000256" key="6">
    <source>
        <dbReference type="ARBA" id="ARBA00023136"/>
    </source>
</evidence>
<dbReference type="PRINTS" id="PR00237">
    <property type="entry name" value="GPCRRHODOPSN"/>
</dbReference>
<evidence type="ECO:0000256" key="2">
    <source>
        <dbReference type="ARBA" id="ARBA00022475"/>
    </source>
</evidence>
<dbReference type="PANTHER" id="PTHR24228:SF74">
    <property type="entry name" value="G-PROTEIN COUPLED RECEPTORS FAMILY 1 PROFILE DOMAIN-CONTAINING PROTEIN"/>
    <property type="match status" value="1"/>
</dbReference>
<keyword evidence="3 9" id="KW-0812">Transmembrane</keyword>
<organism evidence="11 12">
    <name type="scientific">Tegillarca granosa</name>
    <name type="common">Malaysian cockle</name>
    <name type="synonym">Anadara granosa</name>
    <dbReference type="NCBI Taxonomy" id="220873"/>
    <lineage>
        <taxon>Eukaryota</taxon>
        <taxon>Metazoa</taxon>
        <taxon>Spiralia</taxon>
        <taxon>Lophotrochozoa</taxon>
        <taxon>Mollusca</taxon>
        <taxon>Bivalvia</taxon>
        <taxon>Autobranchia</taxon>
        <taxon>Pteriomorphia</taxon>
        <taxon>Arcoida</taxon>
        <taxon>Arcoidea</taxon>
        <taxon>Arcidae</taxon>
        <taxon>Tegillarca</taxon>
    </lineage>
</organism>
<reference evidence="11 12" key="1">
    <citation type="submission" date="2022-12" db="EMBL/GenBank/DDBJ databases">
        <title>Chromosome-level genome of Tegillarca granosa.</title>
        <authorList>
            <person name="Kim J."/>
        </authorList>
    </citation>
    <scope>NUCLEOTIDE SEQUENCE [LARGE SCALE GENOMIC DNA]</scope>
    <source>
        <strain evidence="11">Teg-2019</strain>
        <tissue evidence="11">Adductor muscle</tissue>
    </source>
</reference>
<accession>A0ABQ9FB22</accession>
<evidence type="ECO:0000313" key="11">
    <source>
        <dbReference type="EMBL" id="KAJ8313771.1"/>
    </source>
</evidence>
<evidence type="ECO:0000313" key="12">
    <source>
        <dbReference type="Proteomes" id="UP001217089"/>
    </source>
</evidence>
<feature type="transmembrane region" description="Helical" evidence="9">
    <location>
        <begin position="70"/>
        <end position="90"/>
    </location>
</feature>
<keyword evidence="8" id="KW-0807">Transducer</keyword>
<proteinExistence type="predicted"/>
<keyword evidence="12" id="KW-1185">Reference proteome</keyword>
<evidence type="ECO:0000256" key="3">
    <source>
        <dbReference type="ARBA" id="ARBA00022692"/>
    </source>
</evidence>
<evidence type="ECO:0000256" key="8">
    <source>
        <dbReference type="ARBA" id="ARBA00023224"/>
    </source>
</evidence>
<dbReference type="Gene3D" id="1.20.1070.10">
    <property type="entry name" value="Rhodopsin 7-helix transmembrane proteins"/>
    <property type="match status" value="1"/>
</dbReference>